<feature type="compositionally biased region" description="Acidic residues" evidence="1">
    <location>
        <begin position="154"/>
        <end position="163"/>
    </location>
</feature>
<evidence type="ECO:0000313" key="3">
    <source>
        <dbReference type="Proteomes" id="UP001596388"/>
    </source>
</evidence>
<evidence type="ECO:0000256" key="1">
    <source>
        <dbReference type="SAM" id="MobiDB-lite"/>
    </source>
</evidence>
<comment type="caution">
    <text evidence="2">The sequence shown here is derived from an EMBL/GenBank/DDBJ whole genome shotgun (WGS) entry which is preliminary data.</text>
</comment>
<dbReference type="RefSeq" id="WP_276238920.1">
    <property type="nucleotide sequence ID" value="NZ_CP119989.1"/>
</dbReference>
<keyword evidence="3" id="KW-1185">Reference proteome</keyword>
<dbReference type="AlphaFoldDB" id="A0ABD5WTJ4"/>
<accession>A0ABD5WTJ4</accession>
<reference evidence="2 3" key="1">
    <citation type="journal article" date="2019" name="Int. J. Syst. Evol. Microbiol.">
        <title>The Global Catalogue of Microorganisms (GCM) 10K type strain sequencing project: providing services to taxonomists for standard genome sequencing and annotation.</title>
        <authorList>
            <consortium name="The Broad Institute Genomics Platform"/>
            <consortium name="The Broad Institute Genome Sequencing Center for Infectious Disease"/>
            <person name="Wu L."/>
            <person name="Ma J."/>
        </authorList>
    </citation>
    <scope>NUCLEOTIDE SEQUENCE [LARGE SCALE GENOMIC DNA]</scope>
    <source>
        <strain evidence="2 3">DT55</strain>
    </source>
</reference>
<name>A0ABD5WTJ4_9EURY</name>
<organism evidence="2 3">
    <name type="scientific">Halobaculum marinum</name>
    <dbReference type="NCBI Taxonomy" id="3031996"/>
    <lineage>
        <taxon>Archaea</taxon>
        <taxon>Methanobacteriati</taxon>
        <taxon>Methanobacteriota</taxon>
        <taxon>Stenosarchaea group</taxon>
        <taxon>Halobacteria</taxon>
        <taxon>Halobacteriales</taxon>
        <taxon>Haloferacaceae</taxon>
        <taxon>Halobaculum</taxon>
    </lineage>
</organism>
<feature type="region of interest" description="Disordered" evidence="1">
    <location>
        <begin position="142"/>
        <end position="163"/>
    </location>
</feature>
<sequence>MPDDIAPDPDALPAEALRYPELDTDDGVAADGTLDADVELDAESAAAWLRDLADAVESHDLGVAGDDYRGVYGIGPRGATVSFDPDADHRGELTVSFRFAAKTMTVEAADAPQVGARGGRGFIPLAMLDDDRDADEFRCYNWVDEPTPVPPGGSEEDGSESDP</sequence>
<evidence type="ECO:0000313" key="2">
    <source>
        <dbReference type="EMBL" id="MFC7096616.1"/>
    </source>
</evidence>
<dbReference type="Proteomes" id="UP001596388">
    <property type="component" value="Unassembled WGS sequence"/>
</dbReference>
<proteinExistence type="predicted"/>
<dbReference type="EMBL" id="JBHTAG010000002">
    <property type="protein sequence ID" value="MFC7096616.1"/>
    <property type="molecule type" value="Genomic_DNA"/>
</dbReference>
<gene>
    <name evidence="2" type="ORF">ACFQKD_04795</name>
</gene>
<protein>
    <submittedName>
        <fullName evidence="2">Uncharacterized protein</fullName>
    </submittedName>
</protein>
<dbReference type="GeneID" id="79269494"/>